<gene>
    <name evidence="2" type="ORF">HERI1096_LOCUS10665</name>
</gene>
<accession>A0A7S3EVC7</accession>
<sequence length="125" mass="13995">MAAQVKMTGHMAKSSQVMAHMNRLVKVSDISQTMQEMQKEMMKAGVIEELVDDAMEVLDDDDAEDAADEEVEKVMEELNAETMGGVQRAPSKQQLEQPTPTPVADEDEDEEDLAQMRERLQQLKG</sequence>
<name>A0A7S3EVC7_9EUKA</name>
<feature type="compositionally biased region" description="Acidic residues" evidence="1">
    <location>
        <begin position="104"/>
        <end position="113"/>
    </location>
</feature>
<reference evidence="2" key="1">
    <citation type="submission" date="2021-01" db="EMBL/GenBank/DDBJ databases">
        <authorList>
            <person name="Corre E."/>
            <person name="Pelletier E."/>
            <person name="Niang G."/>
            <person name="Scheremetjew M."/>
            <person name="Finn R."/>
            <person name="Kale V."/>
            <person name="Holt S."/>
            <person name="Cochrane G."/>
            <person name="Meng A."/>
            <person name="Brown T."/>
            <person name="Cohen L."/>
        </authorList>
    </citation>
    <scope>NUCLEOTIDE SEQUENCE</scope>
    <source>
        <strain evidence="2">CCMP281</strain>
    </source>
</reference>
<dbReference type="Gene3D" id="6.10.140.1230">
    <property type="match status" value="1"/>
</dbReference>
<dbReference type="AlphaFoldDB" id="A0A7S3EVC7"/>
<dbReference type="GO" id="GO:0007034">
    <property type="term" value="P:vacuolar transport"/>
    <property type="evidence" value="ECO:0007669"/>
    <property type="project" value="InterPro"/>
</dbReference>
<dbReference type="PANTHER" id="PTHR10476">
    <property type="entry name" value="CHARGED MULTIVESICULAR BODY PROTEIN"/>
    <property type="match status" value="1"/>
</dbReference>
<organism evidence="2">
    <name type="scientific">Haptolina ericina</name>
    <dbReference type="NCBI Taxonomy" id="156174"/>
    <lineage>
        <taxon>Eukaryota</taxon>
        <taxon>Haptista</taxon>
        <taxon>Haptophyta</taxon>
        <taxon>Prymnesiophyceae</taxon>
        <taxon>Prymnesiales</taxon>
        <taxon>Prymnesiaceae</taxon>
        <taxon>Haptolina</taxon>
    </lineage>
</organism>
<dbReference type="InterPro" id="IPR005024">
    <property type="entry name" value="Snf7_fam"/>
</dbReference>
<proteinExistence type="predicted"/>
<protein>
    <recommendedName>
        <fullName evidence="3">Charged multivesicular body protein 3</fullName>
    </recommendedName>
</protein>
<feature type="region of interest" description="Disordered" evidence="1">
    <location>
        <begin position="77"/>
        <end position="113"/>
    </location>
</feature>
<evidence type="ECO:0000313" key="2">
    <source>
        <dbReference type="EMBL" id="CAE0110005.1"/>
    </source>
</evidence>
<evidence type="ECO:0000256" key="1">
    <source>
        <dbReference type="SAM" id="MobiDB-lite"/>
    </source>
</evidence>
<dbReference type="EMBL" id="HBHX01019182">
    <property type="protein sequence ID" value="CAE0110005.1"/>
    <property type="molecule type" value="Transcribed_RNA"/>
</dbReference>
<dbReference type="Pfam" id="PF03357">
    <property type="entry name" value="Snf7"/>
    <property type="match status" value="1"/>
</dbReference>
<evidence type="ECO:0008006" key="3">
    <source>
        <dbReference type="Google" id="ProtNLM"/>
    </source>
</evidence>